<dbReference type="Gene3D" id="2.170.130.10">
    <property type="entry name" value="TonB-dependent receptor, plug domain"/>
    <property type="match status" value="1"/>
</dbReference>
<evidence type="ECO:0000256" key="2">
    <source>
        <dbReference type="ARBA" id="ARBA00022448"/>
    </source>
</evidence>
<dbReference type="GO" id="GO:0009279">
    <property type="term" value="C:cell outer membrane"/>
    <property type="evidence" value="ECO:0007669"/>
    <property type="project" value="UniProtKB-SubCell"/>
</dbReference>
<keyword evidence="15" id="KW-0675">Receptor</keyword>
<comment type="subcellular location">
    <subcellularLocation>
        <location evidence="1 9">Cell outer membrane</location>
        <topology evidence="1 9">Multi-pass membrane protein</topology>
    </subcellularLocation>
</comment>
<keyword evidence="8 9" id="KW-0998">Cell outer membrane</keyword>
<evidence type="ECO:0000256" key="6">
    <source>
        <dbReference type="ARBA" id="ARBA00023077"/>
    </source>
</evidence>
<dbReference type="Proteomes" id="UP000002745">
    <property type="component" value="Chromosome"/>
</dbReference>
<protein>
    <submittedName>
        <fullName evidence="15">TonB-dependent receptor</fullName>
    </submittedName>
</protein>
<evidence type="ECO:0000256" key="5">
    <source>
        <dbReference type="ARBA" id="ARBA00022729"/>
    </source>
</evidence>
<evidence type="ECO:0000259" key="14">
    <source>
        <dbReference type="Pfam" id="PF07715"/>
    </source>
</evidence>
<keyword evidence="4 9" id="KW-0812">Transmembrane</keyword>
<accession>C6XRU2</accession>
<dbReference type="InterPro" id="IPR037066">
    <property type="entry name" value="Plug_dom_sf"/>
</dbReference>
<evidence type="ECO:0000256" key="11">
    <source>
        <dbReference type="RuleBase" id="RU003357"/>
    </source>
</evidence>
<name>C6XRU2_HIRBI</name>
<dbReference type="InterPro" id="IPR010916">
    <property type="entry name" value="TonB_box_CS"/>
</dbReference>
<reference evidence="16" key="1">
    <citation type="journal article" date="2011" name="J. Bacteriol.">
        <title>Genome sequences of eight morphologically diverse alphaproteobacteria.</title>
        <authorList>
            <consortium name="US DOE Joint Genome Institute"/>
            <person name="Brown P.J."/>
            <person name="Kysela D.T."/>
            <person name="Buechlein A."/>
            <person name="Hemmerich C."/>
            <person name="Brun Y.V."/>
        </authorList>
    </citation>
    <scope>NUCLEOTIDE SEQUENCE [LARGE SCALE GENOMIC DNA]</scope>
    <source>
        <strain evidence="16">ATCC 49814 / DSM 5838 / IFAM 1418</strain>
    </source>
</reference>
<dbReference type="PROSITE" id="PS00430">
    <property type="entry name" value="TONB_DEPENDENT_REC_1"/>
    <property type="match status" value="1"/>
</dbReference>
<evidence type="ECO:0000313" key="15">
    <source>
        <dbReference type="EMBL" id="ACT60702.1"/>
    </source>
</evidence>
<keyword evidence="3 9" id="KW-1134">Transmembrane beta strand</keyword>
<keyword evidence="6 10" id="KW-0798">TonB box</keyword>
<evidence type="ECO:0000256" key="3">
    <source>
        <dbReference type="ARBA" id="ARBA00022452"/>
    </source>
</evidence>
<dbReference type="KEGG" id="hba:Hbal_3034"/>
<evidence type="ECO:0000256" key="12">
    <source>
        <dbReference type="SAM" id="SignalP"/>
    </source>
</evidence>
<evidence type="ECO:0000256" key="8">
    <source>
        <dbReference type="ARBA" id="ARBA00023237"/>
    </source>
</evidence>
<feature type="chain" id="PRO_5002974037" evidence="12">
    <location>
        <begin position="31"/>
        <end position="977"/>
    </location>
</feature>
<keyword evidence="2 9" id="KW-0813">Transport</keyword>
<evidence type="ECO:0000259" key="13">
    <source>
        <dbReference type="Pfam" id="PF00593"/>
    </source>
</evidence>
<feature type="short sequence motif" description="TonB box" evidence="10">
    <location>
        <begin position="45"/>
        <end position="51"/>
    </location>
</feature>
<proteinExistence type="inferred from homology"/>
<dbReference type="InterPro" id="IPR039426">
    <property type="entry name" value="TonB-dep_rcpt-like"/>
</dbReference>
<feature type="domain" description="TonB-dependent receptor-like beta-barrel" evidence="13">
    <location>
        <begin position="418"/>
        <end position="940"/>
    </location>
</feature>
<dbReference type="OrthoDB" id="7051241at2"/>
<keyword evidence="7 9" id="KW-0472">Membrane</keyword>
<feature type="signal peptide" evidence="12">
    <location>
        <begin position="1"/>
        <end position="30"/>
    </location>
</feature>
<dbReference type="Pfam" id="PF07715">
    <property type="entry name" value="Plug"/>
    <property type="match status" value="1"/>
</dbReference>
<gene>
    <name evidence="15" type="ordered locus">Hbal_3034</name>
</gene>
<comment type="similarity">
    <text evidence="9 11">Belongs to the TonB-dependent receptor family.</text>
</comment>
<keyword evidence="16" id="KW-1185">Reference proteome</keyword>
<dbReference type="PANTHER" id="PTHR47234:SF2">
    <property type="entry name" value="TONB-DEPENDENT RECEPTOR"/>
    <property type="match status" value="1"/>
</dbReference>
<evidence type="ECO:0000256" key="9">
    <source>
        <dbReference type="PROSITE-ProRule" id="PRU01360"/>
    </source>
</evidence>
<evidence type="ECO:0000256" key="10">
    <source>
        <dbReference type="PROSITE-ProRule" id="PRU10143"/>
    </source>
</evidence>
<dbReference type="EMBL" id="CP001678">
    <property type="protein sequence ID" value="ACT60702.1"/>
    <property type="molecule type" value="Genomic_DNA"/>
</dbReference>
<dbReference type="Gene3D" id="2.40.170.20">
    <property type="entry name" value="TonB-dependent receptor, beta-barrel domain"/>
    <property type="match status" value="1"/>
</dbReference>
<dbReference type="Pfam" id="PF00593">
    <property type="entry name" value="TonB_dep_Rec_b-barrel"/>
    <property type="match status" value="1"/>
</dbReference>
<evidence type="ECO:0000313" key="16">
    <source>
        <dbReference type="Proteomes" id="UP000002745"/>
    </source>
</evidence>
<evidence type="ECO:0000256" key="7">
    <source>
        <dbReference type="ARBA" id="ARBA00023136"/>
    </source>
</evidence>
<organism evidence="15 16">
    <name type="scientific">Hirschia baltica (strain ATCC 49814 / DSM 5838 / IFAM 1418)</name>
    <dbReference type="NCBI Taxonomy" id="582402"/>
    <lineage>
        <taxon>Bacteria</taxon>
        <taxon>Pseudomonadati</taxon>
        <taxon>Pseudomonadota</taxon>
        <taxon>Alphaproteobacteria</taxon>
        <taxon>Hyphomonadales</taxon>
        <taxon>Hyphomonadaceae</taxon>
        <taxon>Hirschia</taxon>
    </lineage>
</organism>
<evidence type="ECO:0000256" key="4">
    <source>
        <dbReference type="ARBA" id="ARBA00022692"/>
    </source>
</evidence>
<feature type="domain" description="TonB-dependent receptor plug" evidence="14">
    <location>
        <begin position="62"/>
        <end position="168"/>
    </location>
</feature>
<dbReference type="InterPro" id="IPR036942">
    <property type="entry name" value="Beta-barrel_TonB_sf"/>
</dbReference>
<dbReference type="STRING" id="582402.Hbal_3034"/>
<keyword evidence="5 12" id="KW-0732">Signal</keyword>
<dbReference type="SUPFAM" id="SSF56935">
    <property type="entry name" value="Porins"/>
    <property type="match status" value="1"/>
</dbReference>
<dbReference type="InterPro" id="IPR012910">
    <property type="entry name" value="Plug_dom"/>
</dbReference>
<sequence length="977" mass="104133">MNIKNLKSSLVRTTILAGFAGLVATPAVLAQDVVDEAAEAGVQDTIVVTGSRIAKQDFVSNSPVATIGAEQFDLTATVNTESLLNTLPQAVPGFDRSSNNPGGGYATVDLRGLGSNRSLVLINGKRVVPTTSTGVVDLNTIPAALIEQVEVVTGGASAVYGSDAVAGVVNFVMKTDFEGIEVGASAEMTEEGDAGIQTLSLTAGTGFDDGRGHIVTSMSYTNRESLFQGDRDFAQFAAWDDGEGGFVNGGSSYVPQGSIFADFSDSGFPGGVYFTEDGGLAPFRTALDGSGNDYYNYAPVNYIQLPQERFTAYSALEYEVNEHATVYGSFNFAYNNVPQQLAATPAYLGAEISVDGNPFLTTEAQEALSLAFGYDRDDDGNITTPKDSVVDTDGDGIFDTVKTNLLRRRMLEVGERYSDDKFYSAQFQVGLKGDINDSVSYDIFLQDGRVLNSTSQIGNVNLDRWQSALLLADADGDGNVDVGADGQPTCADTSDGCAPMNLYGLGNISPEAASYVATRVNADANYNQTLFSANVTGSNMGALALPGGPIGWSVGAEYREEEFKFDPSQDLATGSISGFNGAPPIEGGFDVYDFYGEVYLPFISDMPFAEIVAMELAYRTSDYSTSGKVDSYKISGEWAPVEDFRFRASFNTAVRAPNIYELFAPAGEGFPGASDPCSSDNPNAASISALCQATGVPANQVGSTLIQPASGQVRSLSGGNPDLKPEEAETLTVGFVYEPSFIEGLTVSVDYFDIQIEDSIAAFGGGANNIINTCYNDATKGGLGSVYCNSIVRYEDGLIDYVLELAENVASESLNGFDIQANYGFDMPGTWGDMNLAYLGTVTQEASTLPEPGGTEIECAGAFGLTCGNPLPEYKHRFTATWAIDAFTTQLMWRHIGSVEDDDDTSDYSVEKIDAYNYFDISTSWSVNDYLTLTGGIDNLLAQEPEYIGDNQEQANTYPAVYDVYGRTFFLSAKARF</sequence>
<dbReference type="InterPro" id="IPR000531">
    <property type="entry name" value="Beta-barrel_TonB"/>
</dbReference>
<dbReference type="eggNOG" id="COG4771">
    <property type="taxonomic scope" value="Bacteria"/>
</dbReference>
<dbReference type="RefSeq" id="WP_015828852.1">
    <property type="nucleotide sequence ID" value="NC_012982.1"/>
</dbReference>
<dbReference type="eggNOG" id="COG1629">
    <property type="taxonomic scope" value="Bacteria"/>
</dbReference>
<dbReference type="PROSITE" id="PS52016">
    <property type="entry name" value="TONB_DEPENDENT_REC_3"/>
    <property type="match status" value="1"/>
</dbReference>
<dbReference type="PANTHER" id="PTHR47234">
    <property type="match status" value="1"/>
</dbReference>
<evidence type="ECO:0000256" key="1">
    <source>
        <dbReference type="ARBA" id="ARBA00004571"/>
    </source>
</evidence>
<dbReference type="HOGENOM" id="CLU_010745_0_0_5"/>
<dbReference type="AlphaFoldDB" id="C6XRU2"/>